<dbReference type="EMBL" id="MT143091">
    <property type="protein sequence ID" value="QJA92727.1"/>
    <property type="molecule type" value="Genomic_DNA"/>
</dbReference>
<gene>
    <name evidence="1" type="ORF">MM415A04547_0003</name>
    <name evidence="2" type="ORF">MM415B04499_0009</name>
</gene>
<evidence type="ECO:0000313" key="1">
    <source>
        <dbReference type="EMBL" id="QJA69490.1"/>
    </source>
</evidence>
<sequence>MSKLTFTFNLPKQRVEFELAYHGADYHSVLWDLDQQLRNWLKYGHEFTEAGAALEAVREKLHGLMDAEGVVFQE</sequence>
<dbReference type="EMBL" id="MT141710">
    <property type="protein sequence ID" value="QJA69490.1"/>
    <property type="molecule type" value="Genomic_DNA"/>
</dbReference>
<evidence type="ECO:0000313" key="2">
    <source>
        <dbReference type="EMBL" id="QJA92727.1"/>
    </source>
</evidence>
<dbReference type="AlphaFoldDB" id="A0A6M3JIB5"/>
<reference evidence="1" key="1">
    <citation type="submission" date="2020-03" db="EMBL/GenBank/DDBJ databases">
        <title>The deep terrestrial virosphere.</title>
        <authorList>
            <person name="Holmfeldt K."/>
            <person name="Nilsson E."/>
            <person name="Simone D."/>
            <person name="Lopez-Fernandez M."/>
            <person name="Wu X."/>
            <person name="de Brujin I."/>
            <person name="Lundin D."/>
            <person name="Andersson A."/>
            <person name="Bertilsson S."/>
            <person name="Dopson M."/>
        </authorList>
    </citation>
    <scope>NUCLEOTIDE SEQUENCE</scope>
    <source>
        <strain evidence="1">MM415A04547</strain>
        <strain evidence="2">MM415B04499</strain>
    </source>
</reference>
<name>A0A6M3JIB5_9ZZZZ</name>
<protein>
    <submittedName>
        <fullName evidence="1">Uncharacterized protein</fullName>
    </submittedName>
</protein>
<proteinExistence type="predicted"/>
<organism evidence="1">
    <name type="scientific">viral metagenome</name>
    <dbReference type="NCBI Taxonomy" id="1070528"/>
    <lineage>
        <taxon>unclassified sequences</taxon>
        <taxon>metagenomes</taxon>
        <taxon>organismal metagenomes</taxon>
    </lineage>
</organism>
<accession>A0A6M3JIB5</accession>